<reference evidence="6" key="1">
    <citation type="submission" date="2014-06" db="EMBL/GenBank/DDBJ databases">
        <title>Draft genome sequence of C. testosteroni WDL7.</title>
        <authorList>
            <person name="Wu Y."/>
            <person name="Seshan H."/>
            <person name="Arumugam K."/>
        </authorList>
    </citation>
    <scope>NUCLEOTIDE SEQUENCE [LARGE SCALE GENOMIC DNA]</scope>
    <source>
        <strain evidence="6">WDL7</strain>
    </source>
</reference>
<keyword evidence="2" id="KW-0285">Flavoprotein</keyword>
<organism evidence="5 6">
    <name type="scientific">Comamonas testosteroni</name>
    <name type="common">Pseudomonas testosteroni</name>
    <dbReference type="NCBI Taxonomy" id="285"/>
    <lineage>
        <taxon>Bacteria</taxon>
        <taxon>Pseudomonadati</taxon>
        <taxon>Pseudomonadota</taxon>
        <taxon>Betaproteobacteria</taxon>
        <taxon>Burkholderiales</taxon>
        <taxon>Comamonadaceae</taxon>
        <taxon>Comamonas</taxon>
    </lineage>
</organism>
<dbReference type="InterPro" id="IPR036188">
    <property type="entry name" value="FAD/NAD-bd_sf"/>
</dbReference>
<sequence length="109" mass="11248">MSMKIESTASKVAIVGAGNSGVVCAKVLGQQGLDVAVFEKGSQLGGLWSFGNDNGMSSICRSLNINTSTSTSTSTSNRMMQLPDCPMSDCVAVLQASGGQCDMALHIRV</sequence>
<evidence type="ECO:0000256" key="3">
    <source>
        <dbReference type="ARBA" id="ARBA00022827"/>
    </source>
</evidence>
<name>A0A0L7MMZ8_COMTE</name>
<dbReference type="PRINTS" id="PR00419">
    <property type="entry name" value="ADXRDTASE"/>
</dbReference>
<dbReference type="PATRIC" id="fig|285.49.peg.1214"/>
<accession>A0A0L7MMZ8</accession>
<keyword evidence="4" id="KW-0560">Oxidoreductase</keyword>
<dbReference type="EMBL" id="JNVD01000014">
    <property type="protein sequence ID" value="KOC23314.1"/>
    <property type="molecule type" value="Genomic_DNA"/>
</dbReference>
<evidence type="ECO:0000313" key="5">
    <source>
        <dbReference type="EMBL" id="KOC23314.1"/>
    </source>
</evidence>
<evidence type="ECO:0008006" key="7">
    <source>
        <dbReference type="Google" id="ProtNLM"/>
    </source>
</evidence>
<comment type="similarity">
    <text evidence="1">Belongs to the FMO family.</text>
</comment>
<dbReference type="Gene3D" id="3.50.50.60">
    <property type="entry name" value="FAD/NAD(P)-binding domain"/>
    <property type="match status" value="1"/>
</dbReference>
<evidence type="ECO:0000256" key="1">
    <source>
        <dbReference type="ARBA" id="ARBA00009183"/>
    </source>
</evidence>
<evidence type="ECO:0000256" key="2">
    <source>
        <dbReference type="ARBA" id="ARBA00022630"/>
    </source>
</evidence>
<gene>
    <name evidence="5" type="ORF">GL58_05820</name>
</gene>
<keyword evidence="3" id="KW-0274">FAD</keyword>
<comment type="caution">
    <text evidence="5">The sequence shown here is derived from an EMBL/GenBank/DDBJ whole genome shotgun (WGS) entry which is preliminary data.</text>
</comment>
<dbReference type="PANTHER" id="PTHR23023">
    <property type="entry name" value="DIMETHYLANILINE MONOOXYGENASE"/>
    <property type="match status" value="1"/>
</dbReference>
<dbReference type="Proteomes" id="UP000037442">
    <property type="component" value="Unassembled WGS sequence"/>
</dbReference>
<proteinExistence type="inferred from homology"/>
<dbReference type="InterPro" id="IPR050346">
    <property type="entry name" value="FMO-like"/>
</dbReference>
<dbReference type="GO" id="GO:0050660">
    <property type="term" value="F:flavin adenine dinucleotide binding"/>
    <property type="evidence" value="ECO:0007669"/>
    <property type="project" value="InterPro"/>
</dbReference>
<dbReference type="InterPro" id="IPR020946">
    <property type="entry name" value="Flavin_mOase-like"/>
</dbReference>
<dbReference type="GO" id="GO:0004499">
    <property type="term" value="F:N,N-dimethylaniline monooxygenase activity"/>
    <property type="evidence" value="ECO:0007669"/>
    <property type="project" value="InterPro"/>
</dbReference>
<evidence type="ECO:0000313" key="6">
    <source>
        <dbReference type="Proteomes" id="UP000037442"/>
    </source>
</evidence>
<dbReference type="Pfam" id="PF00743">
    <property type="entry name" value="FMO-like"/>
    <property type="match status" value="1"/>
</dbReference>
<dbReference type="AlphaFoldDB" id="A0A0L7MMZ8"/>
<protein>
    <recommendedName>
        <fullName evidence="7">Flavin-containing monooxygenase</fullName>
    </recommendedName>
</protein>
<dbReference type="GO" id="GO:0050661">
    <property type="term" value="F:NADP binding"/>
    <property type="evidence" value="ECO:0007669"/>
    <property type="project" value="InterPro"/>
</dbReference>
<evidence type="ECO:0000256" key="4">
    <source>
        <dbReference type="ARBA" id="ARBA00023002"/>
    </source>
</evidence>
<dbReference type="SUPFAM" id="SSF51905">
    <property type="entry name" value="FAD/NAD(P)-binding domain"/>
    <property type="match status" value="1"/>
</dbReference>